<dbReference type="SMART" id="SM01388">
    <property type="entry name" value="Mob1_phocein"/>
    <property type="match status" value="1"/>
</dbReference>
<dbReference type="Pfam" id="PF03637">
    <property type="entry name" value="Mob1_phocein"/>
    <property type="match status" value="1"/>
</dbReference>
<evidence type="ECO:0000313" key="1">
    <source>
        <dbReference type="EMBL" id="KAJ6226906.1"/>
    </source>
</evidence>
<protein>
    <submittedName>
        <fullName evidence="1">Mob kinase activator-like 1</fullName>
    </submittedName>
</protein>
<accession>A0ABQ8X373</accession>
<proteinExistence type="predicted"/>
<keyword evidence="2" id="KW-1185">Reference proteome</keyword>
<gene>
    <name evidence="1" type="ORF">M0813_10443</name>
</gene>
<name>A0ABQ8X373_9EUKA</name>
<dbReference type="InterPro" id="IPR005301">
    <property type="entry name" value="MOB_kinase_act_fam"/>
</dbReference>
<dbReference type="PANTHER" id="PTHR22599">
    <property type="entry name" value="MPS ONE BINDER KINASE ACTIVATOR-LIKE MOB"/>
    <property type="match status" value="1"/>
</dbReference>
<reference evidence="1" key="1">
    <citation type="submission" date="2022-08" db="EMBL/GenBank/DDBJ databases">
        <title>Novel sulfate-reducing endosymbionts in the free-living metamonad Anaeramoeba.</title>
        <authorList>
            <person name="Jerlstrom-Hultqvist J."/>
            <person name="Cepicka I."/>
            <person name="Gallot-Lavallee L."/>
            <person name="Salas-Leiva D."/>
            <person name="Curtis B.A."/>
            <person name="Zahonova K."/>
            <person name="Pipaliya S."/>
            <person name="Dacks J."/>
            <person name="Roger A.J."/>
        </authorList>
    </citation>
    <scope>NUCLEOTIDE SEQUENCE</scope>
    <source>
        <strain evidence="1">Schooner1</strain>
    </source>
</reference>
<sequence length="204" mass="24273">MNFFSRGQKTFKKEKRFKEGTIRFGLHKQAFGTLGSTNVRDLVVLPEGEDLNEWFAVNTIEFYNRVNVIYAIISESCNSTTCPKMSAAPEYIERLLNWIEEIVENPKIFPQTENEKYPKSYKKYIKMIFKRLLRVFAHVYANHFDEMRELGADSHLNSCYKHFLFFILHFKLIQKTELAPLQSINKKIFEREKSKRKKKSKKKK</sequence>
<dbReference type="SUPFAM" id="SSF101152">
    <property type="entry name" value="Mob1/phocein"/>
    <property type="match status" value="1"/>
</dbReference>
<organism evidence="1 2">
    <name type="scientific">Anaeramoeba flamelloides</name>
    <dbReference type="NCBI Taxonomy" id="1746091"/>
    <lineage>
        <taxon>Eukaryota</taxon>
        <taxon>Metamonada</taxon>
        <taxon>Anaeramoebidae</taxon>
        <taxon>Anaeramoeba</taxon>
    </lineage>
</organism>
<dbReference type="EMBL" id="JAOAOG010000339">
    <property type="protein sequence ID" value="KAJ6226906.1"/>
    <property type="molecule type" value="Genomic_DNA"/>
</dbReference>
<comment type="caution">
    <text evidence="1">The sequence shown here is derived from an EMBL/GenBank/DDBJ whole genome shotgun (WGS) entry which is preliminary data.</text>
</comment>
<dbReference type="Gene3D" id="1.20.140.30">
    <property type="entry name" value="MOB kinase activator"/>
    <property type="match status" value="2"/>
</dbReference>
<dbReference type="Proteomes" id="UP001150062">
    <property type="component" value="Unassembled WGS sequence"/>
</dbReference>
<dbReference type="InterPro" id="IPR036703">
    <property type="entry name" value="MOB_kinase_act_sf"/>
</dbReference>
<evidence type="ECO:0000313" key="2">
    <source>
        <dbReference type="Proteomes" id="UP001150062"/>
    </source>
</evidence>